<keyword evidence="2" id="KW-1185">Reference proteome</keyword>
<reference evidence="1" key="1">
    <citation type="submission" date="2020-05" db="EMBL/GenBank/DDBJ databases">
        <title>WGS assembly of Corymbia citriodora subspecies variegata.</title>
        <authorList>
            <person name="Barry K."/>
            <person name="Hundley H."/>
            <person name="Shu S."/>
            <person name="Jenkins J."/>
            <person name="Grimwood J."/>
            <person name="Baten A."/>
        </authorList>
    </citation>
    <scope>NUCLEOTIDE SEQUENCE</scope>
    <source>
        <strain evidence="1">CV2-018</strain>
    </source>
</reference>
<proteinExistence type="predicted"/>
<dbReference type="Gramene" id="rna-gnl|WGS:JABURB|Cocit.L4122.1">
    <property type="protein sequence ID" value="cds-KAF7846575.1"/>
    <property type="gene ID" value="gene-BT93_L4122"/>
</dbReference>
<name>A0A8T0CLA4_CORYI</name>
<accession>A0A8T0CLA4</accession>
<dbReference type="InterPro" id="IPR008978">
    <property type="entry name" value="HSP20-like_chaperone"/>
</dbReference>
<evidence type="ECO:0000313" key="2">
    <source>
        <dbReference type="Proteomes" id="UP000806378"/>
    </source>
</evidence>
<protein>
    <recommendedName>
        <fullName evidence="3">17.4 kDa class III heat shock protein</fullName>
    </recommendedName>
</protein>
<evidence type="ECO:0000313" key="1">
    <source>
        <dbReference type="EMBL" id="KAF7846575.1"/>
    </source>
</evidence>
<dbReference type="Gene3D" id="2.60.40.790">
    <property type="match status" value="1"/>
</dbReference>
<organism evidence="1 2">
    <name type="scientific">Corymbia citriodora subsp. variegata</name>
    <dbReference type="NCBI Taxonomy" id="360336"/>
    <lineage>
        <taxon>Eukaryota</taxon>
        <taxon>Viridiplantae</taxon>
        <taxon>Streptophyta</taxon>
        <taxon>Embryophyta</taxon>
        <taxon>Tracheophyta</taxon>
        <taxon>Spermatophyta</taxon>
        <taxon>Magnoliopsida</taxon>
        <taxon>eudicotyledons</taxon>
        <taxon>Gunneridae</taxon>
        <taxon>Pentapetalae</taxon>
        <taxon>rosids</taxon>
        <taxon>malvids</taxon>
        <taxon>Myrtales</taxon>
        <taxon>Myrtaceae</taxon>
        <taxon>Myrtoideae</taxon>
        <taxon>Eucalypteae</taxon>
        <taxon>Corymbia</taxon>
    </lineage>
</organism>
<dbReference type="EMBL" id="MU092569">
    <property type="protein sequence ID" value="KAF7846575.1"/>
    <property type="molecule type" value="Genomic_DNA"/>
</dbReference>
<evidence type="ECO:0008006" key="3">
    <source>
        <dbReference type="Google" id="ProtNLM"/>
    </source>
</evidence>
<dbReference type="Proteomes" id="UP000806378">
    <property type="component" value="Unassembled WGS sequence"/>
</dbReference>
<dbReference type="CDD" id="cd06464">
    <property type="entry name" value="ACD_sHsps-like"/>
    <property type="match status" value="1"/>
</dbReference>
<dbReference type="OrthoDB" id="1733068at2759"/>
<comment type="caution">
    <text evidence="1">The sequence shown here is derived from an EMBL/GenBank/DDBJ whole genome shotgun (WGS) entry which is preliminary data.</text>
</comment>
<sequence length="143" mass="15930">MSRVVLDGDHLLSHLLNFPDGVEKLAFSSRPHEAATGESKSGASIPADILETPKEYVFYFDVPGLSKSDIQVTLSSPPSPVSCSFGAQEWFFPSPLGSVQFFRMGGFDRVNAVLVFSNEMRRNGRLYLPKYIVSPRPRTSFWL</sequence>
<dbReference type="AlphaFoldDB" id="A0A8T0CLA4"/>
<gene>
    <name evidence="1" type="ORF">BT93_L4122</name>
</gene>
<dbReference type="SUPFAM" id="SSF49764">
    <property type="entry name" value="HSP20-like chaperones"/>
    <property type="match status" value="1"/>
</dbReference>